<dbReference type="CDD" id="cd00038">
    <property type="entry name" value="CAP_ED"/>
    <property type="match status" value="1"/>
</dbReference>
<dbReference type="Proteomes" id="UP000274661">
    <property type="component" value="Unassembled WGS sequence"/>
</dbReference>
<dbReference type="Pfam" id="PF13545">
    <property type="entry name" value="HTH_Crp_2"/>
    <property type="match status" value="1"/>
</dbReference>
<protein>
    <submittedName>
        <fullName evidence="5">Crp/Fnr family transcriptional regulator</fullName>
    </submittedName>
</protein>
<dbReference type="GO" id="GO:0006355">
    <property type="term" value="P:regulation of DNA-templated transcription"/>
    <property type="evidence" value="ECO:0007669"/>
    <property type="project" value="InterPro"/>
</dbReference>
<dbReference type="InterPro" id="IPR000595">
    <property type="entry name" value="cNMP-bd_dom"/>
</dbReference>
<dbReference type="EMBL" id="RWJF01000001">
    <property type="protein sequence ID" value="RST30010.1"/>
    <property type="molecule type" value="Genomic_DNA"/>
</dbReference>
<sequence>MANALIRRLEAYVRLSADDRKALLLAAGEGIRTFDARRDLMREGDEPRVVNLILSGWACRYKTLPDGRRQIVALFVPGDLCDPHIYILKRMDHNVGAITPVTAAQVGRDSFERLISERPRIVQALWWHELVVTAIQREWTLNIGQRTAYERMAHLMVEMFLRLQTVGMAEGNSIEWPLTQLDLADATGLTPVHVNRTLQAMRRDGLIELAGRRLTILDMAALKSTAMFNPEYLHLEHEGAHLDANE</sequence>
<dbReference type="InterPro" id="IPR012318">
    <property type="entry name" value="HTH_CRP"/>
</dbReference>
<proteinExistence type="predicted"/>
<keyword evidence="6" id="KW-1185">Reference proteome</keyword>
<dbReference type="GO" id="GO:0003677">
    <property type="term" value="F:DNA binding"/>
    <property type="evidence" value="ECO:0007669"/>
    <property type="project" value="UniProtKB-KW"/>
</dbReference>
<evidence type="ECO:0000256" key="2">
    <source>
        <dbReference type="ARBA" id="ARBA00023125"/>
    </source>
</evidence>
<name>A0A3R9WP27_9SPHN</name>
<keyword evidence="1" id="KW-0805">Transcription regulation</keyword>
<evidence type="ECO:0000256" key="1">
    <source>
        <dbReference type="ARBA" id="ARBA00023015"/>
    </source>
</evidence>
<gene>
    <name evidence="5" type="ORF">HMF7854_03570</name>
</gene>
<dbReference type="InterPro" id="IPR014710">
    <property type="entry name" value="RmlC-like_jellyroll"/>
</dbReference>
<dbReference type="SMART" id="SM00419">
    <property type="entry name" value="HTH_CRP"/>
    <property type="match status" value="1"/>
</dbReference>
<dbReference type="SUPFAM" id="SSF46785">
    <property type="entry name" value="Winged helix' DNA-binding domain"/>
    <property type="match status" value="1"/>
</dbReference>
<dbReference type="InterPro" id="IPR018490">
    <property type="entry name" value="cNMP-bd_dom_sf"/>
</dbReference>
<dbReference type="InterPro" id="IPR036390">
    <property type="entry name" value="WH_DNA-bd_sf"/>
</dbReference>
<comment type="caution">
    <text evidence="5">The sequence shown here is derived from an EMBL/GenBank/DDBJ whole genome shotgun (WGS) entry which is preliminary data.</text>
</comment>
<accession>A0A3R9WP27</accession>
<dbReference type="PROSITE" id="PS51063">
    <property type="entry name" value="HTH_CRP_2"/>
    <property type="match status" value="1"/>
</dbReference>
<dbReference type="Gene3D" id="1.10.10.10">
    <property type="entry name" value="Winged helix-like DNA-binding domain superfamily/Winged helix DNA-binding domain"/>
    <property type="match status" value="1"/>
</dbReference>
<feature type="domain" description="HTH crp-type" evidence="4">
    <location>
        <begin position="146"/>
        <end position="220"/>
    </location>
</feature>
<keyword evidence="2" id="KW-0238">DNA-binding</keyword>
<dbReference type="OrthoDB" id="6155297at2"/>
<evidence type="ECO:0000259" key="4">
    <source>
        <dbReference type="PROSITE" id="PS51063"/>
    </source>
</evidence>
<dbReference type="SUPFAM" id="SSF51206">
    <property type="entry name" value="cAMP-binding domain-like"/>
    <property type="match status" value="1"/>
</dbReference>
<evidence type="ECO:0000313" key="6">
    <source>
        <dbReference type="Proteomes" id="UP000274661"/>
    </source>
</evidence>
<dbReference type="AlphaFoldDB" id="A0A3R9WP27"/>
<keyword evidence="3" id="KW-0804">Transcription</keyword>
<reference evidence="5 6" key="1">
    <citation type="submission" date="2018-12" db="EMBL/GenBank/DDBJ databases">
        <title>Sphingomonas sp. HMF7854 Genome sequencing and assembly.</title>
        <authorList>
            <person name="Cha I."/>
            <person name="Kang H."/>
            <person name="Kim H."/>
            <person name="Kang J."/>
            <person name="Joh K."/>
        </authorList>
    </citation>
    <scope>NUCLEOTIDE SEQUENCE [LARGE SCALE GENOMIC DNA]</scope>
    <source>
        <strain evidence="5 6">HMF7854</strain>
    </source>
</reference>
<dbReference type="Pfam" id="PF00027">
    <property type="entry name" value="cNMP_binding"/>
    <property type="match status" value="1"/>
</dbReference>
<organism evidence="5 6">
    <name type="scientific">Sphingomonas ginkgonis</name>
    <dbReference type="NCBI Taxonomy" id="2315330"/>
    <lineage>
        <taxon>Bacteria</taxon>
        <taxon>Pseudomonadati</taxon>
        <taxon>Pseudomonadota</taxon>
        <taxon>Alphaproteobacteria</taxon>
        <taxon>Sphingomonadales</taxon>
        <taxon>Sphingomonadaceae</taxon>
        <taxon>Sphingomonas</taxon>
    </lineage>
</organism>
<dbReference type="InterPro" id="IPR036388">
    <property type="entry name" value="WH-like_DNA-bd_sf"/>
</dbReference>
<evidence type="ECO:0000256" key="3">
    <source>
        <dbReference type="ARBA" id="ARBA00023163"/>
    </source>
</evidence>
<evidence type="ECO:0000313" key="5">
    <source>
        <dbReference type="EMBL" id="RST30010.1"/>
    </source>
</evidence>
<dbReference type="Gene3D" id="2.60.120.10">
    <property type="entry name" value="Jelly Rolls"/>
    <property type="match status" value="1"/>
</dbReference>